<dbReference type="GO" id="GO:0015074">
    <property type="term" value="P:DNA integration"/>
    <property type="evidence" value="ECO:0007669"/>
    <property type="project" value="UniProtKB-KW"/>
</dbReference>
<keyword evidence="11" id="KW-1185">Reference proteome</keyword>
<dbReference type="GO" id="GO:0004519">
    <property type="term" value="F:endonuclease activity"/>
    <property type="evidence" value="ECO:0007669"/>
    <property type="project" value="UniProtKB-KW"/>
</dbReference>
<protein>
    <submittedName>
        <fullName evidence="10">Copia protein</fullName>
    </submittedName>
</protein>
<evidence type="ECO:0000256" key="6">
    <source>
        <dbReference type="ARBA" id="ARBA00022908"/>
    </source>
</evidence>
<evidence type="ECO:0000313" key="11">
    <source>
        <dbReference type="Proteomes" id="UP001054837"/>
    </source>
</evidence>
<dbReference type="GO" id="GO:0016787">
    <property type="term" value="F:hydrolase activity"/>
    <property type="evidence" value="ECO:0007669"/>
    <property type="project" value="UniProtKB-KW"/>
</dbReference>
<dbReference type="Gene3D" id="3.30.420.10">
    <property type="entry name" value="Ribonuclease H-like superfamily/Ribonuclease H"/>
    <property type="match status" value="1"/>
</dbReference>
<keyword evidence="8" id="KW-0239">DNA-directed DNA polymerase</keyword>
<keyword evidence="5" id="KW-0460">Magnesium</keyword>
<evidence type="ECO:0000256" key="3">
    <source>
        <dbReference type="ARBA" id="ARBA00022759"/>
    </source>
</evidence>
<sequence length="92" mass="10372">MDACGPLPLESGGGEKYFFSITDDFSRMVICFPPKEKSQVSEYFKANAERVLNRKIISVRCANGMEFCHNKFSKYLNDQGISCDKTNIYALG</sequence>
<comment type="caution">
    <text evidence="10">The sequence shown here is derived from an EMBL/GenBank/DDBJ whole genome shotgun (WGS) entry which is preliminary data.</text>
</comment>
<keyword evidence="9" id="KW-0233">DNA recombination</keyword>
<dbReference type="InterPro" id="IPR039537">
    <property type="entry name" value="Retrotran_Ty1/copia-like"/>
</dbReference>
<evidence type="ECO:0000256" key="8">
    <source>
        <dbReference type="ARBA" id="ARBA00022932"/>
    </source>
</evidence>
<keyword evidence="1" id="KW-0540">Nuclease</keyword>
<evidence type="ECO:0000256" key="5">
    <source>
        <dbReference type="ARBA" id="ARBA00022842"/>
    </source>
</evidence>
<evidence type="ECO:0000256" key="9">
    <source>
        <dbReference type="ARBA" id="ARBA00023172"/>
    </source>
</evidence>
<dbReference type="GO" id="GO:0003676">
    <property type="term" value="F:nucleic acid binding"/>
    <property type="evidence" value="ECO:0007669"/>
    <property type="project" value="InterPro"/>
</dbReference>
<reference evidence="10 11" key="1">
    <citation type="submission" date="2021-06" db="EMBL/GenBank/DDBJ databases">
        <title>Caerostris darwini draft genome.</title>
        <authorList>
            <person name="Kono N."/>
            <person name="Arakawa K."/>
        </authorList>
    </citation>
    <scope>NUCLEOTIDE SEQUENCE [LARGE SCALE GENOMIC DNA]</scope>
</reference>
<keyword evidence="3" id="KW-0255">Endonuclease</keyword>
<evidence type="ECO:0000256" key="4">
    <source>
        <dbReference type="ARBA" id="ARBA00022801"/>
    </source>
</evidence>
<dbReference type="PANTHER" id="PTHR42648:SF11">
    <property type="entry name" value="TRANSPOSON TY4-P GAG-POL POLYPROTEIN"/>
    <property type="match status" value="1"/>
</dbReference>
<keyword evidence="8" id="KW-0548">Nucleotidyltransferase</keyword>
<dbReference type="EMBL" id="BPLQ01003766">
    <property type="protein sequence ID" value="GIY03006.1"/>
    <property type="molecule type" value="Genomic_DNA"/>
</dbReference>
<keyword evidence="6" id="KW-0229">DNA integration</keyword>
<gene>
    <name evidence="10" type="primary">GIP_229</name>
    <name evidence="10" type="ORF">CDAR_407761</name>
</gene>
<dbReference type="Proteomes" id="UP001054837">
    <property type="component" value="Unassembled WGS sequence"/>
</dbReference>
<dbReference type="InterPro" id="IPR012337">
    <property type="entry name" value="RNaseH-like_sf"/>
</dbReference>
<evidence type="ECO:0000256" key="1">
    <source>
        <dbReference type="ARBA" id="ARBA00022722"/>
    </source>
</evidence>
<keyword evidence="4" id="KW-0378">Hydrolase</keyword>
<keyword evidence="7" id="KW-0695">RNA-directed DNA polymerase</keyword>
<name>A0AAV4Q3A7_9ARAC</name>
<dbReference type="GO" id="GO:0003964">
    <property type="term" value="F:RNA-directed DNA polymerase activity"/>
    <property type="evidence" value="ECO:0007669"/>
    <property type="project" value="UniProtKB-KW"/>
</dbReference>
<keyword evidence="8" id="KW-0808">Transferase</keyword>
<proteinExistence type="predicted"/>
<organism evidence="10 11">
    <name type="scientific">Caerostris darwini</name>
    <dbReference type="NCBI Taxonomy" id="1538125"/>
    <lineage>
        <taxon>Eukaryota</taxon>
        <taxon>Metazoa</taxon>
        <taxon>Ecdysozoa</taxon>
        <taxon>Arthropoda</taxon>
        <taxon>Chelicerata</taxon>
        <taxon>Arachnida</taxon>
        <taxon>Araneae</taxon>
        <taxon>Araneomorphae</taxon>
        <taxon>Entelegynae</taxon>
        <taxon>Araneoidea</taxon>
        <taxon>Araneidae</taxon>
        <taxon>Caerostris</taxon>
    </lineage>
</organism>
<dbReference type="GO" id="GO:0006310">
    <property type="term" value="P:DNA recombination"/>
    <property type="evidence" value="ECO:0007669"/>
    <property type="project" value="UniProtKB-KW"/>
</dbReference>
<dbReference type="GO" id="GO:0046872">
    <property type="term" value="F:metal ion binding"/>
    <property type="evidence" value="ECO:0007669"/>
    <property type="project" value="UniProtKB-KW"/>
</dbReference>
<evidence type="ECO:0000313" key="10">
    <source>
        <dbReference type="EMBL" id="GIY03006.1"/>
    </source>
</evidence>
<dbReference type="GO" id="GO:0003887">
    <property type="term" value="F:DNA-directed DNA polymerase activity"/>
    <property type="evidence" value="ECO:0007669"/>
    <property type="project" value="UniProtKB-KW"/>
</dbReference>
<dbReference type="InterPro" id="IPR036397">
    <property type="entry name" value="RNaseH_sf"/>
</dbReference>
<evidence type="ECO:0000256" key="7">
    <source>
        <dbReference type="ARBA" id="ARBA00022918"/>
    </source>
</evidence>
<dbReference type="SUPFAM" id="SSF53098">
    <property type="entry name" value="Ribonuclease H-like"/>
    <property type="match status" value="1"/>
</dbReference>
<evidence type="ECO:0000256" key="2">
    <source>
        <dbReference type="ARBA" id="ARBA00022723"/>
    </source>
</evidence>
<keyword evidence="2" id="KW-0479">Metal-binding</keyword>
<dbReference type="PANTHER" id="PTHR42648">
    <property type="entry name" value="TRANSPOSASE, PUTATIVE-RELATED"/>
    <property type="match status" value="1"/>
</dbReference>
<dbReference type="AlphaFoldDB" id="A0AAV4Q3A7"/>
<accession>A0AAV4Q3A7</accession>